<accession>A0A1A8WBA4</accession>
<evidence type="ECO:0000256" key="1">
    <source>
        <dbReference type="SAM" id="Coils"/>
    </source>
</evidence>
<reference evidence="5" key="2">
    <citation type="submission" date="2016-05" db="EMBL/GenBank/DDBJ databases">
        <authorList>
            <person name="Lavstsen T."/>
            <person name="Jespersen J.S."/>
        </authorList>
    </citation>
    <scope>NUCLEOTIDE SEQUENCE [LARGE SCALE GENOMIC DNA]</scope>
</reference>
<dbReference type="EMBL" id="FLQV01003469">
    <property type="protein sequence ID" value="SBT02502.1"/>
    <property type="molecule type" value="Genomic_DNA"/>
</dbReference>
<dbReference type="Pfam" id="PF12948">
    <property type="entry name" value="MSP7_C"/>
    <property type="match status" value="1"/>
</dbReference>
<evidence type="ECO:0000256" key="2">
    <source>
        <dbReference type="SAM" id="MobiDB-lite"/>
    </source>
</evidence>
<dbReference type="InterPro" id="IPR024781">
    <property type="entry name" value="MSP_C"/>
</dbReference>
<feature type="chain" id="PRO_5015059647" evidence="3">
    <location>
        <begin position="23"/>
        <end position="442"/>
    </location>
</feature>
<feature type="compositionally biased region" description="Polar residues" evidence="2">
    <location>
        <begin position="281"/>
        <end position="290"/>
    </location>
</feature>
<dbReference type="EMBL" id="FLQU01000919">
    <property type="protein sequence ID" value="SBS90295.1"/>
    <property type="molecule type" value="Genomic_DNA"/>
</dbReference>
<keyword evidence="5" id="KW-0477">Merozoite</keyword>
<evidence type="ECO:0000313" key="6">
    <source>
        <dbReference type="EMBL" id="SBT02502.1"/>
    </source>
</evidence>
<proteinExistence type="predicted"/>
<keyword evidence="3" id="KW-0732">Signal</keyword>
<gene>
    <name evidence="6" type="ORF">POVCU1_077620</name>
    <name evidence="5" type="ORF">POVCU2_0060550</name>
</gene>
<organism evidence="5 8">
    <name type="scientific">Plasmodium ovale curtisi</name>
    <dbReference type="NCBI Taxonomy" id="864141"/>
    <lineage>
        <taxon>Eukaryota</taxon>
        <taxon>Sar</taxon>
        <taxon>Alveolata</taxon>
        <taxon>Apicomplexa</taxon>
        <taxon>Aconoidasida</taxon>
        <taxon>Haemosporida</taxon>
        <taxon>Plasmodiidae</taxon>
        <taxon>Plasmodium</taxon>
        <taxon>Plasmodium (Plasmodium)</taxon>
    </lineage>
</organism>
<name>A0A1A8WBA4_PLAOA</name>
<sequence>MVKHDKLFSSLLTFLLLNFVSSESQSNYNKESGYFHKDVENVLRRKLGNVYNAGPNSANEAVDKKYKLIKKEIEELQKYEKENAEEDFEQNFMNETGETSRKKKTIFGVNEDDLDSYDEEFFGQSKKFIKGENNEDNASVGTVSRSGEPSRGTDGRSLPGSESLPVRREGDVSEQGTQHDAPLESPRNPSDPLPAIRSNEGTQQQGQTIHQGTENPGGVTRPSSSPEMSAPQDTTSGQLSNERTSHEESANIAVTHPSPGAPLADGQLQTPLVSPEKTEKPSTSPDNTQVPLVKAPIDGSDSKFLHMSETEPKVQYLENLYDDILEGSNKGSAVNTLKRHSNYNDIKKEHELPMNGKEYAMVKKLFNDCFKKGNDDNSNATCVINVFTKVLDDKAFREEFENVVNGIYGFAKRNSYLRGERITNEEMYKAIFNNALNMLNTF</sequence>
<dbReference type="VEuPathDB" id="PlasmoDB:PocGH01_12028600"/>
<feature type="compositionally biased region" description="Polar residues" evidence="2">
    <location>
        <begin position="221"/>
        <end position="242"/>
    </location>
</feature>
<feature type="domain" description="Merozoite surface protein C-terminal" evidence="4">
    <location>
        <begin position="314"/>
        <end position="437"/>
    </location>
</feature>
<feature type="compositionally biased region" description="Polar residues" evidence="2">
    <location>
        <begin position="136"/>
        <end position="147"/>
    </location>
</feature>
<keyword evidence="1" id="KW-0175">Coiled coil</keyword>
<protein>
    <submittedName>
        <fullName evidence="5">Merozoite surface protein 7 (MSP7), putative</fullName>
    </submittedName>
</protein>
<dbReference type="Proteomes" id="UP000078546">
    <property type="component" value="Unassembled WGS sequence"/>
</dbReference>
<feature type="region of interest" description="Disordered" evidence="2">
    <location>
        <begin position="128"/>
        <end position="294"/>
    </location>
</feature>
<evidence type="ECO:0000313" key="5">
    <source>
        <dbReference type="EMBL" id="SBS90295.1"/>
    </source>
</evidence>
<dbReference type="AlphaFoldDB" id="A0A1A8WBA4"/>
<evidence type="ECO:0000313" key="8">
    <source>
        <dbReference type="Proteomes" id="UP000078560"/>
    </source>
</evidence>
<evidence type="ECO:0000256" key="3">
    <source>
        <dbReference type="SAM" id="SignalP"/>
    </source>
</evidence>
<feature type="compositionally biased region" description="Low complexity" evidence="2">
    <location>
        <begin position="201"/>
        <end position="213"/>
    </location>
</feature>
<feature type="signal peptide" evidence="3">
    <location>
        <begin position="1"/>
        <end position="22"/>
    </location>
</feature>
<feature type="coiled-coil region" evidence="1">
    <location>
        <begin position="59"/>
        <end position="89"/>
    </location>
</feature>
<evidence type="ECO:0000313" key="7">
    <source>
        <dbReference type="Proteomes" id="UP000078546"/>
    </source>
</evidence>
<evidence type="ECO:0000259" key="4">
    <source>
        <dbReference type="Pfam" id="PF12948"/>
    </source>
</evidence>
<reference evidence="7 8" key="1">
    <citation type="submission" date="2016-05" db="EMBL/GenBank/DDBJ databases">
        <authorList>
            <person name="Naeem Raeece"/>
        </authorList>
    </citation>
    <scope>NUCLEOTIDE SEQUENCE [LARGE SCALE GENOMIC DNA]</scope>
</reference>
<dbReference type="Proteomes" id="UP000078560">
    <property type="component" value="Unassembled WGS sequence"/>
</dbReference>